<gene>
    <name evidence="4" type="ORF">BC351_18435</name>
    <name evidence="3" type="ORF">BC351_29165</name>
</gene>
<dbReference type="NCBIfam" id="NF033542">
    <property type="entry name" value="transpos_IS110"/>
    <property type="match status" value="1"/>
</dbReference>
<evidence type="ECO:0000313" key="3">
    <source>
        <dbReference type="EMBL" id="OPH56237.1"/>
    </source>
</evidence>
<accession>A0A1V4HQC6</accession>
<dbReference type="Pfam" id="PF01548">
    <property type="entry name" value="DEDD_Tnp_IS110"/>
    <property type="match status" value="1"/>
</dbReference>
<dbReference type="GO" id="GO:0004803">
    <property type="term" value="F:transposase activity"/>
    <property type="evidence" value="ECO:0007669"/>
    <property type="project" value="InterPro"/>
</dbReference>
<dbReference type="InterPro" id="IPR047650">
    <property type="entry name" value="Transpos_IS110"/>
</dbReference>
<evidence type="ECO:0000259" key="2">
    <source>
        <dbReference type="Pfam" id="PF02371"/>
    </source>
</evidence>
<comment type="caution">
    <text evidence="4">The sequence shown here is derived from an EMBL/GenBank/DDBJ whole genome shotgun (WGS) entry which is preliminary data.</text>
</comment>
<dbReference type="InterPro" id="IPR003346">
    <property type="entry name" value="Transposase_20"/>
</dbReference>
<dbReference type="Pfam" id="PF02371">
    <property type="entry name" value="Transposase_20"/>
    <property type="match status" value="1"/>
</dbReference>
<dbReference type="OrthoDB" id="9790935at2"/>
<dbReference type="AlphaFoldDB" id="A0A1V4HQC6"/>
<name>A0A1V4HQC6_9BACL</name>
<protein>
    <submittedName>
        <fullName evidence="4">Transposase</fullName>
    </submittedName>
</protein>
<evidence type="ECO:0000313" key="5">
    <source>
        <dbReference type="Proteomes" id="UP000190626"/>
    </source>
</evidence>
<dbReference type="Proteomes" id="UP000190626">
    <property type="component" value="Unassembled WGS sequence"/>
</dbReference>
<reference evidence="4" key="2">
    <citation type="submission" date="2016-07" db="EMBL/GenBank/DDBJ databases">
        <authorList>
            <person name="Guo W."/>
        </authorList>
    </citation>
    <scope>NUCLEOTIDE SEQUENCE</scope>
    <source>
        <strain evidence="4">CY1</strain>
    </source>
</reference>
<feature type="domain" description="Transposase IS110-like N-terminal" evidence="1">
    <location>
        <begin position="27"/>
        <end position="184"/>
    </location>
</feature>
<evidence type="ECO:0000313" key="4">
    <source>
        <dbReference type="EMBL" id="OPH60467.1"/>
    </source>
</evidence>
<feature type="domain" description="Transposase IS116/IS110/IS902 C-terminal" evidence="2">
    <location>
        <begin position="293"/>
        <end position="364"/>
    </location>
</feature>
<dbReference type="PANTHER" id="PTHR33055:SF13">
    <property type="entry name" value="TRANSPOSASE"/>
    <property type="match status" value="1"/>
</dbReference>
<dbReference type="InterPro" id="IPR002525">
    <property type="entry name" value="Transp_IS110-like_N"/>
</dbReference>
<dbReference type="PANTHER" id="PTHR33055">
    <property type="entry name" value="TRANSPOSASE FOR INSERTION SEQUENCE ELEMENT IS1111A"/>
    <property type="match status" value="1"/>
</dbReference>
<dbReference type="GO" id="GO:0003677">
    <property type="term" value="F:DNA binding"/>
    <property type="evidence" value="ECO:0007669"/>
    <property type="project" value="InterPro"/>
</dbReference>
<evidence type="ECO:0000259" key="1">
    <source>
        <dbReference type="Pfam" id="PF01548"/>
    </source>
</evidence>
<dbReference type="STRING" id="1469647.BC351_18435"/>
<reference evidence="5" key="1">
    <citation type="submission" date="2016-07" db="EMBL/GenBank/DDBJ databases">
        <authorList>
            <person name="Florea S."/>
            <person name="Webb J.S."/>
            <person name="Jaromczyk J."/>
            <person name="Schardl C.L."/>
        </authorList>
    </citation>
    <scope>NUCLEOTIDE SEQUENCE [LARGE SCALE GENOMIC DNA]</scope>
    <source>
        <strain evidence="5">CY1</strain>
    </source>
</reference>
<dbReference type="EMBL" id="MBTG01000004">
    <property type="protein sequence ID" value="OPH60467.1"/>
    <property type="molecule type" value="Genomic_DNA"/>
</dbReference>
<organism evidence="4 5">
    <name type="scientific">Paenibacillus ferrarius</name>
    <dbReference type="NCBI Taxonomy" id="1469647"/>
    <lineage>
        <taxon>Bacteria</taxon>
        <taxon>Bacillati</taxon>
        <taxon>Bacillota</taxon>
        <taxon>Bacilli</taxon>
        <taxon>Bacillales</taxon>
        <taxon>Paenibacillaceae</taxon>
        <taxon>Paenibacillus</taxon>
    </lineage>
</organism>
<dbReference type="EMBL" id="MBTG01000017">
    <property type="protein sequence ID" value="OPH56237.1"/>
    <property type="molecule type" value="Genomic_DNA"/>
</dbReference>
<proteinExistence type="predicted"/>
<keyword evidence="5" id="KW-1185">Reference proteome</keyword>
<dbReference type="GO" id="GO:0006313">
    <property type="term" value="P:DNA transposition"/>
    <property type="evidence" value="ECO:0007669"/>
    <property type="project" value="InterPro"/>
</dbReference>
<sequence length="429" mass="49192">MSLPAEVRPSPKERESLQKQQLHYAYVGVDLHKSQHTAVILNYWNEKLGEIQFDNTPAAFPKVLAKVQSCLEPDMKAVYGLEDTGGYGWAFGLYLIQSNQWVKSVNPAFASEKRKGFPTVHKSDSWDAECVARVMRDDLNRLPDFKPDEHYWVMRQLSTRRSGIVKSLSAVIRQLHVQLSYTYPSYRRYFSEIDGKTALAFWRTFPSPRHLEKVTAERLAEFLRKHSNNACSTKKAEQILRCIEADGQASVHYVEEKELVIRSLVKQIRYYLKEITEFDAKLRDMLEQIGCQLHTITGVDVVTSAELVAEIGDVSRFANADKLARYAGIAPIFAGSGGKGKYYKSKQGDRSLHSIFMSLAIRQLAVHRGTKTPRNPLFHEYFHRKLSEGKTKRQAFICVMRRLVNIVYGILKSKTAYRLPEPLRRAENE</sequence>